<keyword evidence="6" id="KW-1185">Reference proteome</keyword>
<feature type="domain" description="Alcohol dehydrogenase-like C-terminal" evidence="3">
    <location>
        <begin position="178"/>
        <end position="289"/>
    </location>
</feature>
<organism evidence="5 6">
    <name type="scientific">Exophiala aquamarina CBS 119918</name>
    <dbReference type="NCBI Taxonomy" id="1182545"/>
    <lineage>
        <taxon>Eukaryota</taxon>
        <taxon>Fungi</taxon>
        <taxon>Dikarya</taxon>
        <taxon>Ascomycota</taxon>
        <taxon>Pezizomycotina</taxon>
        <taxon>Eurotiomycetes</taxon>
        <taxon>Chaetothyriomycetidae</taxon>
        <taxon>Chaetothyriales</taxon>
        <taxon>Herpotrichiellaceae</taxon>
        <taxon>Exophiala</taxon>
    </lineage>
</organism>
<dbReference type="InterPro" id="IPR047122">
    <property type="entry name" value="Trans-enoyl_RdTase-like"/>
</dbReference>
<name>A0A072PLQ2_9EURO</name>
<dbReference type="SUPFAM" id="SSF51735">
    <property type="entry name" value="NAD(P)-binding Rossmann-fold domains"/>
    <property type="match status" value="1"/>
</dbReference>
<dbReference type="STRING" id="1182545.A0A072PLQ2"/>
<dbReference type="InterPro" id="IPR036291">
    <property type="entry name" value="NAD(P)-bd_dom_sf"/>
</dbReference>
<dbReference type="GO" id="GO:0016651">
    <property type="term" value="F:oxidoreductase activity, acting on NAD(P)H"/>
    <property type="evidence" value="ECO:0007669"/>
    <property type="project" value="InterPro"/>
</dbReference>
<reference evidence="5 6" key="1">
    <citation type="submission" date="2013-03" db="EMBL/GenBank/DDBJ databases">
        <title>The Genome Sequence of Exophiala aquamarina CBS 119918.</title>
        <authorList>
            <consortium name="The Broad Institute Genomics Platform"/>
            <person name="Cuomo C."/>
            <person name="de Hoog S."/>
            <person name="Gorbushina A."/>
            <person name="Walker B."/>
            <person name="Young S.K."/>
            <person name="Zeng Q."/>
            <person name="Gargeya S."/>
            <person name="Fitzgerald M."/>
            <person name="Haas B."/>
            <person name="Abouelleil A."/>
            <person name="Allen A.W."/>
            <person name="Alvarado L."/>
            <person name="Arachchi H.M."/>
            <person name="Berlin A.M."/>
            <person name="Chapman S.B."/>
            <person name="Gainer-Dewar J."/>
            <person name="Goldberg J."/>
            <person name="Griggs A."/>
            <person name="Gujja S."/>
            <person name="Hansen M."/>
            <person name="Howarth C."/>
            <person name="Imamovic A."/>
            <person name="Ireland A."/>
            <person name="Larimer J."/>
            <person name="McCowan C."/>
            <person name="Murphy C."/>
            <person name="Pearson M."/>
            <person name="Poon T.W."/>
            <person name="Priest M."/>
            <person name="Roberts A."/>
            <person name="Saif S."/>
            <person name="Shea T."/>
            <person name="Sisk P."/>
            <person name="Sykes S."/>
            <person name="Wortman J."/>
            <person name="Nusbaum C."/>
            <person name="Birren B."/>
        </authorList>
    </citation>
    <scope>NUCLEOTIDE SEQUENCE [LARGE SCALE GENOMIC DNA]</scope>
    <source>
        <strain evidence="5 6">CBS 119918</strain>
    </source>
</reference>
<gene>
    <name evidence="5" type="ORF">A1O9_02598</name>
</gene>
<evidence type="ECO:0000256" key="2">
    <source>
        <dbReference type="ARBA" id="ARBA00023002"/>
    </source>
</evidence>
<dbReference type="GeneID" id="25277540"/>
<evidence type="ECO:0000313" key="5">
    <source>
        <dbReference type="EMBL" id="KEF61034.1"/>
    </source>
</evidence>
<dbReference type="CDD" id="cd08249">
    <property type="entry name" value="enoyl_reductase_like"/>
    <property type="match status" value="1"/>
</dbReference>
<protein>
    <submittedName>
        <fullName evidence="5">Uncharacterized protein</fullName>
    </submittedName>
</protein>
<dbReference type="Proteomes" id="UP000027920">
    <property type="component" value="Unassembled WGS sequence"/>
</dbReference>
<dbReference type="AlphaFoldDB" id="A0A072PLQ2"/>
<dbReference type="Gene3D" id="3.40.50.720">
    <property type="entry name" value="NAD(P)-binding Rossmann-like Domain"/>
    <property type="match status" value="1"/>
</dbReference>
<proteinExistence type="inferred from homology"/>
<evidence type="ECO:0000259" key="4">
    <source>
        <dbReference type="Pfam" id="PF08240"/>
    </source>
</evidence>
<dbReference type="VEuPathDB" id="FungiDB:A1O9_02598"/>
<dbReference type="Pfam" id="PF00107">
    <property type="entry name" value="ADH_zinc_N"/>
    <property type="match status" value="1"/>
</dbReference>
<evidence type="ECO:0000259" key="3">
    <source>
        <dbReference type="Pfam" id="PF00107"/>
    </source>
</evidence>
<comment type="caution">
    <text evidence="5">The sequence shown here is derived from an EMBL/GenBank/DDBJ whole genome shotgun (WGS) entry which is preliminary data.</text>
</comment>
<evidence type="ECO:0000313" key="6">
    <source>
        <dbReference type="Proteomes" id="UP000027920"/>
    </source>
</evidence>
<dbReference type="InterPro" id="IPR013154">
    <property type="entry name" value="ADH-like_N"/>
</dbReference>
<dbReference type="PANTHER" id="PTHR45348:SF2">
    <property type="entry name" value="ZINC-TYPE ALCOHOL DEHYDROGENASE-LIKE PROTEIN C2E1P3.01"/>
    <property type="match status" value="1"/>
</dbReference>
<evidence type="ECO:0000256" key="1">
    <source>
        <dbReference type="ARBA" id="ARBA00008072"/>
    </source>
</evidence>
<dbReference type="RefSeq" id="XP_013263624.1">
    <property type="nucleotide sequence ID" value="XM_013408170.1"/>
</dbReference>
<dbReference type="PANTHER" id="PTHR45348">
    <property type="entry name" value="HYPOTHETICAL OXIDOREDUCTASE (EUROFUNG)"/>
    <property type="match status" value="1"/>
</dbReference>
<comment type="similarity">
    <text evidence="1">Belongs to the zinc-containing alcohol dehydrogenase family.</text>
</comment>
<keyword evidence="2" id="KW-0560">Oxidoreductase</keyword>
<dbReference type="EMBL" id="AMGV01000002">
    <property type="protein sequence ID" value="KEF61034.1"/>
    <property type="molecule type" value="Genomic_DNA"/>
</dbReference>
<sequence length="348" mass="36739">MSTQIALALTEIGKPLTKISVPGPDTFELGANELLIKLTAAGLAPHDQKIRDRNLMNVGSRLPAILAGDLVGTVVKAGTDVSLSFPIGAQILAQASFKVPTDGGLQSYTVVNGSFAAIVPPGIPATEAALYPINAFTSVMALFTPAGFGLPFPQTPESQTFDYASQKLVIIGGGSNTGKLAVQFARIAGIGTIIAMASLSNTTALKEFGATHVIARQDPDIESQVRQIVGDDLIYVFDTVSTGEYSLALSLLSSTKRGTLIHLVGGKMDEALIAQKKAGVDHRHISGFSGAIPEFGRLFWKVFSSWLESGQVKPLPYTVIEGLDADKVNAALDQYRDGTGSVRYHVKL</sequence>
<dbReference type="OrthoDB" id="9992527at2759"/>
<dbReference type="Gene3D" id="3.90.180.10">
    <property type="entry name" value="Medium-chain alcohol dehydrogenases, catalytic domain"/>
    <property type="match status" value="1"/>
</dbReference>
<dbReference type="InterPro" id="IPR011032">
    <property type="entry name" value="GroES-like_sf"/>
</dbReference>
<feature type="domain" description="Alcohol dehydrogenase-like N-terminal" evidence="4">
    <location>
        <begin position="30"/>
        <end position="114"/>
    </location>
</feature>
<accession>A0A072PLQ2</accession>
<dbReference type="SUPFAM" id="SSF50129">
    <property type="entry name" value="GroES-like"/>
    <property type="match status" value="1"/>
</dbReference>
<dbReference type="HOGENOM" id="CLU_026673_16_5_1"/>
<dbReference type="Pfam" id="PF08240">
    <property type="entry name" value="ADH_N"/>
    <property type="match status" value="1"/>
</dbReference>
<dbReference type="InterPro" id="IPR013149">
    <property type="entry name" value="ADH-like_C"/>
</dbReference>